<protein>
    <submittedName>
        <fullName evidence="2">Uncharacterized protein</fullName>
    </submittedName>
</protein>
<feature type="region of interest" description="Disordered" evidence="1">
    <location>
        <begin position="148"/>
        <end position="173"/>
    </location>
</feature>
<feature type="compositionally biased region" description="Polar residues" evidence="1">
    <location>
        <begin position="80"/>
        <end position="91"/>
    </location>
</feature>
<accession>A0A8T0PHI6</accession>
<name>A0A8T0PHI6_PANVG</name>
<evidence type="ECO:0000313" key="3">
    <source>
        <dbReference type="Proteomes" id="UP000823388"/>
    </source>
</evidence>
<proteinExistence type="predicted"/>
<keyword evidence="3" id="KW-1185">Reference proteome</keyword>
<gene>
    <name evidence="2" type="ORF">PVAP13_8KG166101</name>
</gene>
<reference evidence="2" key="1">
    <citation type="submission" date="2020-05" db="EMBL/GenBank/DDBJ databases">
        <title>WGS assembly of Panicum virgatum.</title>
        <authorList>
            <person name="Lovell J.T."/>
            <person name="Jenkins J."/>
            <person name="Shu S."/>
            <person name="Juenger T.E."/>
            <person name="Schmutz J."/>
        </authorList>
    </citation>
    <scope>NUCLEOTIDE SEQUENCE</scope>
    <source>
        <strain evidence="2">AP13</strain>
    </source>
</reference>
<organism evidence="2 3">
    <name type="scientific">Panicum virgatum</name>
    <name type="common">Blackwell switchgrass</name>
    <dbReference type="NCBI Taxonomy" id="38727"/>
    <lineage>
        <taxon>Eukaryota</taxon>
        <taxon>Viridiplantae</taxon>
        <taxon>Streptophyta</taxon>
        <taxon>Embryophyta</taxon>
        <taxon>Tracheophyta</taxon>
        <taxon>Spermatophyta</taxon>
        <taxon>Magnoliopsida</taxon>
        <taxon>Liliopsida</taxon>
        <taxon>Poales</taxon>
        <taxon>Poaceae</taxon>
        <taxon>PACMAD clade</taxon>
        <taxon>Panicoideae</taxon>
        <taxon>Panicodae</taxon>
        <taxon>Paniceae</taxon>
        <taxon>Panicinae</taxon>
        <taxon>Panicum</taxon>
        <taxon>Panicum sect. Hiantes</taxon>
    </lineage>
</organism>
<comment type="caution">
    <text evidence="2">The sequence shown here is derived from an EMBL/GenBank/DDBJ whole genome shotgun (WGS) entry which is preliminary data.</text>
</comment>
<evidence type="ECO:0000313" key="2">
    <source>
        <dbReference type="EMBL" id="KAG2561611.1"/>
    </source>
</evidence>
<dbReference type="EMBL" id="CM029051">
    <property type="protein sequence ID" value="KAG2561611.1"/>
    <property type="molecule type" value="Genomic_DNA"/>
</dbReference>
<dbReference type="AlphaFoldDB" id="A0A8T0PHI6"/>
<evidence type="ECO:0000256" key="1">
    <source>
        <dbReference type="SAM" id="MobiDB-lite"/>
    </source>
</evidence>
<dbReference type="Proteomes" id="UP000823388">
    <property type="component" value="Chromosome 8K"/>
</dbReference>
<feature type="region of interest" description="Disordered" evidence="1">
    <location>
        <begin position="59"/>
        <end position="115"/>
    </location>
</feature>
<sequence length="173" mass="19241">MFLKLAARAAESDETYFMAVSNAEKLAEDVEKSLGKRFDLDFDKASWVKEKEVRGLERPIGGFEKATRQRKKTKNDPKTSDSAMEANNCSASGFEKPTRKRKKPGHSETSTHQHHIHIPGYYPSYYQVGNAFTPPSFGPFFGASDHGQGTHLGNATQSFDANPNNMFSGTHSH</sequence>
<feature type="compositionally biased region" description="Polar residues" evidence="1">
    <location>
        <begin position="151"/>
        <end position="173"/>
    </location>
</feature>